<keyword evidence="1" id="KW-1133">Transmembrane helix</keyword>
<protein>
    <submittedName>
        <fullName evidence="2">Uncharacterized protein</fullName>
    </submittedName>
</protein>
<organism evidence="2 3">
    <name type="scientific">Cytobacillus oceanisediminis</name>
    <dbReference type="NCBI Taxonomy" id="665099"/>
    <lineage>
        <taxon>Bacteria</taxon>
        <taxon>Bacillati</taxon>
        <taxon>Bacillota</taxon>
        <taxon>Bacilli</taxon>
        <taxon>Bacillales</taxon>
        <taxon>Bacillaceae</taxon>
        <taxon>Cytobacillus</taxon>
    </lineage>
</organism>
<reference evidence="2 3" key="1">
    <citation type="submission" date="2018-05" db="EMBL/GenBank/DDBJ databases">
        <title>Freshwater and sediment microbial communities from various areas in North America, analyzing microbe dynamics in response to fracking.</title>
        <authorList>
            <person name="Lamendella R."/>
        </authorList>
    </citation>
    <scope>NUCLEOTIDE SEQUENCE [LARGE SCALE GENOMIC DNA]</scope>
    <source>
        <strain evidence="2 3">15_TX</strain>
    </source>
</reference>
<evidence type="ECO:0000313" key="2">
    <source>
        <dbReference type="EMBL" id="PWW19883.1"/>
    </source>
</evidence>
<dbReference type="AlphaFoldDB" id="A0A2V2ZIY2"/>
<feature type="transmembrane region" description="Helical" evidence="1">
    <location>
        <begin position="15"/>
        <end position="34"/>
    </location>
</feature>
<name>A0A2V2ZIY2_9BACI</name>
<comment type="caution">
    <text evidence="2">The sequence shown here is derived from an EMBL/GenBank/DDBJ whole genome shotgun (WGS) entry which is preliminary data.</text>
</comment>
<evidence type="ECO:0000256" key="1">
    <source>
        <dbReference type="SAM" id="Phobius"/>
    </source>
</evidence>
<proteinExistence type="predicted"/>
<dbReference type="EMBL" id="QGTW01000018">
    <property type="protein sequence ID" value="PWW19883.1"/>
    <property type="molecule type" value="Genomic_DNA"/>
</dbReference>
<sequence length="35" mass="3663">MILSLAMVLVTENNAFLPGTAIGPIITSVGIFIFV</sequence>
<keyword evidence="1" id="KW-0472">Membrane</keyword>
<dbReference type="Proteomes" id="UP000247150">
    <property type="component" value="Unassembled WGS sequence"/>
</dbReference>
<evidence type="ECO:0000313" key="3">
    <source>
        <dbReference type="Proteomes" id="UP000247150"/>
    </source>
</evidence>
<gene>
    <name evidence="2" type="ORF">DFO73_11877</name>
</gene>
<accession>A0A2V2ZIY2</accession>
<keyword evidence="1" id="KW-0812">Transmembrane</keyword>